<dbReference type="GO" id="GO:0008137">
    <property type="term" value="F:NADH dehydrogenase (ubiquinone) activity"/>
    <property type="evidence" value="ECO:0007669"/>
    <property type="project" value="UniProtKB-EC"/>
</dbReference>
<evidence type="ECO:0000256" key="6">
    <source>
        <dbReference type="ARBA" id="ARBA00022660"/>
    </source>
</evidence>
<comment type="function">
    <text evidence="1">Core subunit of the mitochondrial membrane respiratory chain NADH dehydrogenase (Complex I) that is believed to belong to the minimal assembly required for catalysis. Complex I functions in the transfer of electrons from NADH to the respiratory chain. The immediate electron acceptor for the enzyme is believed to be ubiquinone.</text>
</comment>
<keyword evidence="9" id="KW-1278">Translocase</keyword>
<evidence type="ECO:0000256" key="3">
    <source>
        <dbReference type="ARBA" id="ARBA00012944"/>
    </source>
</evidence>
<feature type="domain" description="NADH:quinone oxidoreductase/Mrp antiporter transmembrane" evidence="19">
    <location>
        <begin position="106"/>
        <end position="383"/>
    </location>
</feature>
<keyword evidence="5" id="KW-0813">Transport</keyword>
<keyword evidence="12" id="KW-0520">NAD</keyword>
<feature type="transmembrane region" description="Helical" evidence="18">
    <location>
        <begin position="87"/>
        <end position="106"/>
    </location>
</feature>
<evidence type="ECO:0000313" key="21">
    <source>
        <dbReference type="EMBL" id="AET09681.1"/>
    </source>
</evidence>
<feature type="transmembrane region" description="Helical" evidence="18">
    <location>
        <begin position="177"/>
        <end position="199"/>
    </location>
</feature>
<dbReference type="PANTHER" id="PTHR42829:SF2">
    <property type="entry name" value="NADH-UBIQUINONE OXIDOREDUCTASE CHAIN 5"/>
    <property type="match status" value="1"/>
</dbReference>
<dbReference type="GO" id="GO:0042773">
    <property type="term" value="P:ATP synthesis coupled electron transport"/>
    <property type="evidence" value="ECO:0007669"/>
    <property type="project" value="InterPro"/>
</dbReference>
<feature type="transmembrane region" description="Helical" evidence="18">
    <location>
        <begin position="371"/>
        <end position="393"/>
    </location>
</feature>
<geneLocation type="mitochondrion" evidence="21"/>
<organism evidence="21">
    <name type="scientific">Gondogeneia antarctica</name>
    <name type="common">Antarctic amphipod</name>
    <dbReference type="NCBI Taxonomy" id="1109128"/>
    <lineage>
        <taxon>Eukaryota</taxon>
        <taxon>Metazoa</taxon>
        <taxon>Ecdysozoa</taxon>
        <taxon>Arthropoda</taxon>
        <taxon>Crustacea</taxon>
        <taxon>Multicrustacea</taxon>
        <taxon>Malacostraca</taxon>
        <taxon>Eumalacostraca</taxon>
        <taxon>Peracarida</taxon>
        <taxon>Amphipoda</taxon>
        <taxon>Senticaudata</taxon>
        <taxon>Hadziida</taxon>
        <taxon>Calliopioidea</taxon>
        <taxon>Pontogeneiidae</taxon>
        <taxon>Gondogeneia</taxon>
    </lineage>
</organism>
<feature type="transmembrane region" description="Helical" evidence="18">
    <location>
        <begin position="452"/>
        <end position="468"/>
    </location>
</feature>
<sequence>MKSSVYNIFSCIFILMSFFLFICSMSLGYSDKSYFIEWCVIGVLSYDFVYVMLFDWISVSFLSVVCLISGSVVNYCKYYMDSEKNGLRFLATLMLFIISMFLLIISPNMISLLVGWDGLGVTSYALVIYYQNEKSSNAGMLTVLSNRIGDMCILMSIGLMSCKGGWNFLFLEEISPLIVVLVVVACMTKSAQMPFSAWLPAAMAAPTPVSSLVHSSTLVTAGVYLLIRFNEHVEMSGSSIYLTYIGLFTMVASGVSAMIEKDLKKVIALSTLSQLGLMFMVLGINMPLLAFFHLVTHALFKSSLFMCAGFMIHSMSGVQEGNRASGFSVSSPVLSLGLGISNLALCGFPFLAGFYSKEIILENMISDSNNFYVSVGLVFGTGLTICYSMRFIYNSMSSINRLVNPVNGLGDMDLVTMKSVSGLLVLSVLGGYLFGMINYMQMSGVVLNMFEKYSFLLVSLFSGLAVYMRSSMEYNENSVFTLKVRKYFTGNLRGVVVSSKIMNESVFLAGGSSDLTMSMGWFEYYGGQGVGFYFMKFSSLLQMSQKSFLIKSYLLVFSMFILFMYL</sequence>
<evidence type="ECO:0000256" key="2">
    <source>
        <dbReference type="ARBA" id="ARBA00004448"/>
    </source>
</evidence>
<keyword evidence="13" id="KW-0830">Ubiquinone</keyword>
<dbReference type="InterPro" id="IPR001750">
    <property type="entry name" value="ND/Mrp_TM"/>
</dbReference>
<evidence type="ECO:0000259" key="19">
    <source>
        <dbReference type="Pfam" id="PF00361"/>
    </source>
</evidence>
<keyword evidence="10" id="KW-0249">Electron transport</keyword>
<keyword evidence="7 18" id="KW-0812">Transmembrane</keyword>
<feature type="transmembrane region" description="Helical" evidence="18">
    <location>
        <begin position="6"/>
        <end position="27"/>
    </location>
</feature>
<accession>G8IQQ0</accession>
<dbReference type="InterPro" id="IPR003945">
    <property type="entry name" value="NU5C-like"/>
</dbReference>
<evidence type="ECO:0000256" key="4">
    <source>
        <dbReference type="ARBA" id="ARBA00021096"/>
    </source>
</evidence>
<protein>
    <recommendedName>
        <fullName evidence="4">NADH-ubiquinone oxidoreductase chain 5</fullName>
        <ecNumber evidence="3">7.1.1.2</ecNumber>
    </recommendedName>
    <alternativeName>
        <fullName evidence="16">NADH dehydrogenase subunit 5</fullName>
    </alternativeName>
</protein>
<keyword evidence="15 18" id="KW-0472">Membrane</keyword>
<keyword evidence="11 18" id="KW-1133">Transmembrane helix</keyword>
<dbReference type="GO" id="GO:0005743">
    <property type="term" value="C:mitochondrial inner membrane"/>
    <property type="evidence" value="ECO:0007669"/>
    <property type="project" value="UniProtKB-SubCell"/>
</dbReference>
<feature type="domain" description="NADH dehydrogenase subunit 5 C-terminal" evidence="20">
    <location>
        <begin position="387"/>
        <end position="565"/>
    </location>
</feature>
<reference evidence="21" key="1">
    <citation type="journal article" date="2012" name="Mitochondrial DNA">
        <title>Complete mitochondrial genome of the Antarctic amphipod Gondogeneia antarctica (Crustacea, amphipod).</title>
        <authorList>
            <person name="Shin S.C."/>
            <person name="Cho J."/>
            <person name="Lee J.K."/>
            <person name="Ahn do H."/>
            <person name="Lee H."/>
            <person name="Park H."/>
        </authorList>
    </citation>
    <scope>NUCLEOTIDE SEQUENCE</scope>
    <source>
        <strain evidence="21">KAA01</strain>
    </source>
</reference>
<feature type="transmembrane region" description="Helical" evidence="18">
    <location>
        <begin position="112"/>
        <end position="130"/>
    </location>
</feature>
<proteinExistence type="predicted"/>
<comment type="catalytic activity">
    <reaction evidence="17">
        <text>a ubiquinone + NADH + 5 H(+)(in) = a ubiquinol + NAD(+) + 4 H(+)(out)</text>
        <dbReference type="Rhea" id="RHEA:29091"/>
        <dbReference type="Rhea" id="RHEA-COMP:9565"/>
        <dbReference type="Rhea" id="RHEA-COMP:9566"/>
        <dbReference type="ChEBI" id="CHEBI:15378"/>
        <dbReference type="ChEBI" id="CHEBI:16389"/>
        <dbReference type="ChEBI" id="CHEBI:17976"/>
        <dbReference type="ChEBI" id="CHEBI:57540"/>
        <dbReference type="ChEBI" id="CHEBI:57945"/>
        <dbReference type="EC" id="7.1.1.2"/>
    </reaction>
</comment>
<feature type="transmembrane region" description="Helical" evidence="18">
    <location>
        <begin position="290"/>
        <end position="312"/>
    </location>
</feature>
<dbReference type="PANTHER" id="PTHR42829">
    <property type="entry name" value="NADH-UBIQUINONE OXIDOREDUCTASE CHAIN 5"/>
    <property type="match status" value="1"/>
</dbReference>
<dbReference type="GO" id="GO:0003954">
    <property type="term" value="F:NADH dehydrogenase activity"/>
    <property type="evidence" value="ECO:0007669"/>
    <property type="project" value="TreeGrafter"/>
</dbReference>
<evidence type="ECO:0000256" key="12">
    <source>
        <dbReference type="ARBA" id="ARBA00023027"/>
    </source>
</evidence>
<evidence type="ECO:0000256" key="14">
    <source>
        <dbReference type="ARBA" id="ARBA00023128"/>
    </source>
</evidence>
<keyword evidence="8" id="KW-0999">Mitochondrion inner membrane</keyword>
<evidence type="ECO:0000256" key="1">
    <source>
        <dbReference type="ARBA" id="ARBA00003257"/>
    </source>
</evidence>
<evidence type="ECO:0000256" key="16">
    <source>
        <dbReference type="ARBA" id="ARBA00031027"/>
    </source>
</evidence>
<dbReference type="PRINTS" id="PR01434">
    <property type="entry name" value="NADHDHGNASE5"/>
</dbReference>
<dbReference type="InterPro" id="IPR010934">
    <property type="entry name" value="NADH_DH_su5_C"/>
</dbReference>
<evidence type="ECO:0000259" key="20">
    <source>
        <dbReference type="Pfam" id="PF06455"/>
    </source>
</evidence>
<keyword evidence="6" id="KW-0679">Respiratory chain</keyword>
<dbReference type="EMBL" id="JN827386">
    <property type="protein sequence ID" value="AET09681.1"/>
    <property type="molecule type" value="Genomic_DNA"/>
</dbReference>
<feature type="transmembrane region" description="Helical" evidence="18">
    <location>
        <begin position="266"/>
        <end position="284"/>
    </location>
</feature>
<name>G8IQQ0_GONAN</name>
<evidence type="ECO:0000256" key="7">
    <source>
        <dbReference type="ARBA" id="ARBA00022692"/>
    </source>
</evidence>
<gene>
    <name evidence="21" type="primary">ND5</name>
</gene>
<evidence type="ECO:0000256" key="10">
    <source>
        <dbReference type="ARBA" id="ARBA00022982"/>
    </source>
</evidence>
<dbReference type="Pfam" id="PF00361">
    <property type="entry name" value="Proton_antipo_M"/>
    <property type="match status" value="1"/>
</dbReference>
<dbReference type="EC" id="7.1.1.2" evidence="3"/>
<dbReference type="Pfam" id="PF06455">
    <property type="entry name" value="NADH5_C"/>
    <property type="match status" value="1"/>
</dbReference>
<dbReference type="AlphaFoldDB" id="G8IQQ0"/>
<evidence type="ECO:0000256" key="15">
    <source>
        <dbReference type="ARBA" id="ARBA00023136"/>
    </source>
</evidence>
<feature type="transmembrane region" description="Helical" evidence="18">
    <location>
        <begin position="548"/>
        <end position="565"/>
    </location>
</feature>
<evidence type="ECO:0000256" key="13">
    <source>
        <dbReference type="ARBA" id="ARBA00023075"/>
    </source>
</evidence>
<evidence type="ECO:0000256" key="9">
    <source>
        <dbReference type="ARBA" id="ARBA00022967"/>
    </source>
</evidence>
<feature type="transmembrane region" description="Helical" evidence="18">
    <location>
        <begin position="59"/>
        <end position="80"/>
    </location>
</feature>
<evidence type="ECO:0000256" key="5">
    <source>
        <dbReference type="ARBA" id="ARBA00022448"/>
    </source>
</evidence>
<dbReference type="GO" id="GO:0015990">
    <property type="term" value="P:electron transport coupled proton transport"/>
    <property type="evidence" value="ECO:0007669"/>
    <property type="project" value="TreeGrafter"/>
</dbReference>
<evidence type="ECO:0000256" key="18">
    <source>
        <dbReference type="SAM" id="Phobius"/>
    </source>
</evidence>
<feature type="transmembrane region" description="Helical" evidence="18">
    <location>
        <begin position="211"/>
        <end position="229"/>
    </location>
</feature>
<comment type="subcellular location">
    <subcellularLocation>
        <location evidence="2">Mitochondrion inner membrane</location>
        <topology evidence="2">Multi-pass membrane protein</topology>
    </subcellularLocation>
</comment>
<feature type="transmembrane region" description="Helical" evidence="18">
    <location>
        <begin position="241"/>
        <end position="259"/>
    </location>
</feature>
<evidence type="ECO:0000256" key="8">
    <source>
        <dbReference type="ARBA" id="ARBA00022792"/>
    </source>
</evidence>
<feature type="transmembrane region" description="Helical" evidence="18">
    <location>
        <begin position="420"/>
        <end position="440"/>
    </location>
</feature>
<feature type="transmembrane region" description="Helical" evidence="18">
    <location>
        <begin position="333"/>
        <end position="351"/>
    </location>
</feature>
<evidence type="ECO:0000256" key="11">
    <source>
        <dbReference type="ARBA" id="ARBA00022989"/>
    </source>
</evidence>
<keyword evidence="14 21" id="KW-0496">Mitochondrion</keyword>
<evidence type="ECO:0000256" key="17">
    <source>
        <dbReference type="ARBA" id="ARBA00049551"/>
    </source>
</evidence>